<organism evidence="1">
    <name type="scientific">Gallibacterium anatis</name>
    <dbReference type="NCBI Taxonomy" id="750"/>
    <lineage>
        <taxon>Bacteria</taxon>
        <taxon>Pseudomonadati</taxon>
        <taxon>Pseudomonadota</taxon>
        <taxon>Gammaproteobacteria</taxon>
        <taxon>Pasteurellales</taxon>
        <taxon>Pasteurellaceae</taxon>
        <taxon>Gallibacterium</taxon>
    </lineage>
</organism>
<sequence>MAKLHHKIANCRKDFLHKISTQISKTTQ</sequence>
<reference evidence="1" key="1">
    <citation type="submission" date="2020-11" db="EMBL/GenBank/DDBJ databases">
        <title>Gallibacterium anatis 1637, full genome, WGS.</title>
        <authorList>
            <person name="Laishevtcev A.I."/>
            <person name="Yakimova E.A."/>
            <person name="Petkovich D."/>
            <person name="Stepanova T.V."/>
            <person name="Kalendr R.S."/>
            <person name="Rubalsky E.O."/>
            <person name="Zulkarneev E.R."/>
            <person name="Aleshkin A.V."/>
        </authorList>
    </citation>
    <scope>NUCLEOTIDE SEQUENCE</scope>
    <source>
        <strain evidence="1">1637</strain>
    </source>
</reference>
<dbReference type="AlphaFoldDB" id="A0A930UR75"/>
<proteinExistence type="predicted"/>
<protein>
    <submittedName>
        <fullName evidence="1">Uncharacterized protein</fullName>
    </submittedName>
</protein>
<gene>
    <name evidence="1" type="ORF">INT80_05190</name>
</gene>
<comment type="caution">
    <text evidence="1">The sequence shown here is derived from an EMBL/GenBank/DDBJ whole genome shotgun (WGS) entry which is preliminary data.</text>
</comment>
<dbReference type="EMBL" id="JADION010000011">
    <property type="protein sequence ID" value="MBF4102477.1"/>
    <property type="molecule type" value="Genomic_DNA"/>
</dbReference>
<evidence type="ECO:0000313" key="1">
    <source>
        <dbReference type="EMBL" id="MBF4102477.1"/>
    </source>
</evidence>
<name>A0A930UR75_9PAST</name>
<accession>A0A930UR75</accession>